<dbReference type="EMBL" id="CP071182">
    <property type="protein sequence ID" value="QSO47264.1"/>
    <property type="molecule type" value="Genomic_DNA"/>
</dbReference>
<dbReference type="AlphaFoldDB" id="A0A9X7VYX1"/>
<gene>
    <name evidence="1" type="ORF">JZ786_23195</name>
</gene>
<evidence type="ECO:0000313" key="2">
    <source>
        <dbReference type="Proteomes" id="UP000663505"/>
    </source>
</evidence>
<organism evidence="1 2">
    <name type="scientific">Alicyclobacillus mengziensis</name>
    <dbReference type="NCBI Taxonomy" id="2931921"/>
    <lineage>
        <taxon>Bacteria</taxon>
        <taxon>Bacillati</taxon>
        <taxon>Bacillota</taxon>
        <taxon>Bacilli</taxon>
        <taxon>Bacillales</taxon>
        <taxon>Alicyclobacillaceae</taxon>
        <taxon>Alicyclobacillus</taxon>
    </lineage>
</organism>
<name>A0A9X7VYX1_9BACL</name>
<dbReference type="Proteomes" id="UP000663505">
    <property type="component" value="Chromosome"/>
</dbReference>
<reference evidence="1 2" key="1">
    <citation type="submission" date="2021-02" db="EMBL/GenBank/DDBJ databases">
        <title>Alicyclobacillus curvatus sp. nov. and Alicyclobacillus mengziensis sp. nov., two acidophilic bacteria isolated from acid mine drainage.</title>
        <authorList>
            <person name="Huang Y."/>
        </authorList>
    </citation>
    <scope>NUCLEOTIDE SEQUENCE [LARGE SCALE GENOMIC DNA]</scope>
    <source>
        <strain evidence="1 2">S30H14</strain>
    </source>
</reference>
<evidence type="ECO:0000313" key="1">
    <source>
        <dbReference type="EMBL" id="QSO47264.1"/>
    </source>
</evidence>
<dbReference type="RefSeq" id="WP_206656624.1">
    <property type="nucleotide sequence ID" value="NZ_CP071182.1"/>
</dbReference>
<dbReference type="KEGG" id="afx:JZ786_23195"/>
<proteinExistence type="predicted"/>
<protein>
    <submittedName>
        <fullName evidence="1">Uncharacterized protein</fullName>
    </submittedName>
</protein>
<accession>A0A9X7VYX1</accession>
<sequence length="113" mass="12710">MWVSIPVSDREMEWIARIGGPWRKNRDGLFRQSNVELALVTESVWKRWHLPDGGAPILTLDTINDKELSKILAEGAQVARPTEMTEWGVPAGFVRFPSGVLLEVKPNDGGERE</sequence>
<keyword evidence="2" id="KW-1185">Reference proteome</keyword>